<dbReference type="GeneID" id="29001741"/>
<proteinExistence type="predicted"/>
<evidence type="ECO:0000256" key="2">
    <source>
        <dbReference type="SAM" id="MobiDB-lite"/>
    </source>
</evidence>
<dbReference type="RefSeq" id="XP_018298632.1">
    <property type="nucleotide sequence ID" value="XM_018440835.1"/>
</dbReference>
<evidence type="ECO:0000256" key="1">
    <source>
        <dbReference type="SAM" id="Coils"/>
    </source>
</evidence>
<dbReference type="FunCoup" id="A0A162V7N9">
    <property type="interactions" value="52"/>
</dbReference>
<dbReference type="Proteomes" id="UP000077315">
    <property type="component" value="Unassembled WGS sequence"/>
</dbReference>
<dbReference type="OrthoDB" id="2277294at2759"/>
<dbReference type="AlphaFoldDB" id="A0A162V7N9"/>
<sequence>MKYGLPSVNIHGSSSNPAMRKKSVVPPATFTNIASVIQMNAKFEEASEREHSLKTTIDKLQKSLDYKETEIRSLKEAALAWKKKAEEYKNSYEDALEKIKEQERILKKQHKTEMDILTKTHVEQMDEAIATILQLESNIKNTESIDSTEFNLLSIDYITGTNVRDVHESNMILEEEAILETELVPNRIEGTDALVLSFNANEIERCKAEESSIYSDGSSEFYFPDSETTSKNIEVAESIQSVVFETESSLPKEDIIMSPVEVQIEMLPENIIEIAVNDTSDIITSKVKDTERQITDAESAKVVSDREANVASAITAAKNAIEYTEKVTANIVPKNVKLKQIEENTAAQKQKEETAKSIDRVHIPALTDRTLPPLVPSLELATDDSDDAPEEVSHAPLFTKTRYDTPPQKQTQRPLFQTRDQLSKVIPSIFRHNKKKDKEDITIHDRNPSKSKDSTDMSHTNFVLSMIQEQQRHASEDISGQSTLSLSQNQPVFHPIPMDFRRMGQSSTTNPQHYRSSEQAYRQEYPINRFQSAQPLSNQSKTRMYPDISQTDLFISGYGPGLSPKNSSNGLYQPSFSKDHSAHPDTLVQEPFKKVASNDHLYSSSTLYHTSNLPSSKEQWRVHKALQNKSS</sequence>
<keyword evidence="1" id="KW-0175">Coiled coil</keyword>
<feature type="region of interest" description="Disordered" evidence="2">
    <location>
        <begin position="1"/>
        <end position="22"/>
    </location>
</feature>
<feature type="compositionally biased region" description="Polar residues" evidence="2">
    <location>
        <begin position="407"/>
        <end position="420"/>
    </location>
</feature>
<feature type="coiled-coil region" evidence="1">
    <location>
        <begin position="57"/>
        <end position="145"/>
    </location>
</feature>
<protein>
    <submittedName>
        <fullName evidence="3">Uncharacterized protein</fullName>
    </submittedName>
</protein>
<dbReference type="EMBL" id="KV440971">
    <property type="protein sequence ID" value="OAD80592.1"/>
    <property type="molecule type" value="Genomic_DNA"/>
</dbReference>
<feature type="region of interest" description="Disordered" evidence="2">
    <location>
        <begin position="433"/>
        <end position="457"/>
    </location>
</feature>
<keyword evidence="4" id="KW-1185">Reference proteome</keyword>
<feature type="compositionally biased region" description="Basic residues" evidence="2">
    <location>
        <begin position="622"/>
        <end position="631"/>
    </location>
</feature>
<feature type="region of interest" description="Disordered" evidence="2">
    <location>
        <begin position="565"/>
        <end position="585"/>
    </location>
</feature>
<dbReference type="InParanoid" id="A0A162V7N9"/>
<name>A0A162V7N9_PHYB8</name>
<feature type="compositionally biased region" description="Polar residues" evidence="2">
    <location>
        <begin position="565"/>
        <end position="576"/>
    </location>
</feature>
<feature type="region of interest" description="Disordered" evidence="2">
    <location>
        <begin position="610"/>
        <end position="631"/>
    </location>
</feature>
<feature type="region of interest" description="Disordered" evidence="2">
    <location>
        <begin position="396"/>
        <end position="420"/>
    </location>
</feature>
<evidence type="ECO:0000313" key="3">
    <source>
        <dbReference type="EMBL" id="OAD80592.1"/>
    </source>
</evidence>
<organism evidence="3 4">
    <name type="scientific">Phycomyces blakesleeanus (strain ATCC 8743b / DSM 1359 / FGSC 10004 / NBRC 33097 / NRRL 1555)</name>
    <dbReference type="NCBI Taxonomy" id="763407"/>
    <lineage>
        <taxon>Eukaryota</taxon>
        <taxon>Fungi</taxon>
        <taxon>Fungi incertae sedis</taxon>
        <taxon>Mucoromycota</taxon>
        <taxon>Mucoromycotina</taxon>
        <taxon>Mucoromycetes</taxon>
        <taxon>Mucorales</taxon>
        <taxon>Phycomycetaceae</taxon>
        <taxon>Phycomyces</taxon>
    </lineage>
</organism>
<gene>
    <name evidence="3" type="ORF">PHYBLDRAFT_61643</name>
</gene>
<reference evidence="4" key="1">
    <citation type="submission" date="2015-06" db="EMBL/GenBank/DDBJ databases">
        <title>Expansion of signal transduction pathways in fungi by whole-genome duplication.</title>
        <authorList>
            <consortium name="DOE Joint Genome Institute"/>
            <person name="Corrochano L.M."/>
            <person name="Kuo A."/>
            <person name="Marcet-Houben M."/>
            <person name="Polaino S."/>
            <person name="Salamov A."/>
            <person name="Villalobos J.M."/>
            <person name="Alvarez M.I."/>
            <person name="Avalos J."/>
            <person name="Benito E.P."/>
            <person name="Benoit I."/>
            <person name="Burger G."/>
            <person name="Camino L.P."/>
            <person name="Canovas D."/>
            <person name="Cerda-Olmedo E."/>
            <person name="Cheng J.-F."/>
            <person name="Dominguez A."/>
            <person name="Elias M."/>
            <person name="Eslava A.P."/>
            <person name="Glaser F."/>
            <person name="Grimwood J."/>
            <person name="Gutierrez G."/>
            <person name="Heitman J."/>
            <person name="Henrissat B."/>
            <person name="Iturriaga E.A."/>
            <person name="Lang B.F."/>
            <person name="Lavin J.L."/>
            <person name="Lee S."/>
            <person name="Li W."/>
            <person name="Lindquist E."/>
            <person name="Lopez-Garcia S."/>
            <person name="Luque E.M."/>
            <person name="Marcos A.T."/>
            <person name="Martin J."/>
            <person name="McCluskey K."/>
            <person name="Medina H.R."/>
            <person name="Miralles-Duran A."/>
            <person name="Miyazaki A."/>
            <person name="Munoz-Torres E."/>
            <person name="Oguiza J.A."/>
            <person name="Ohm R."/>
            <person name="Olmedo M."/>
            <person name="Orejas M."/>
            <person name="Ortiz-Castellanos L."/>
            <person name="Pisabarro A.G."/>
            <person name="Rodriguez-Romero J."/>
            <person name="Ruiz-Herrera J."/>
            <person name="Ruiz-Vazquez R."/>
            <person name="Sanz C."/>
            <person name="Schackwitz W."/>
            <person name="Schmutz J."/>
            <person name="Shahriari M."/>
            <person name="Shelest E."/>
            <person name="Silva-Franco F."/>
            <person name="Soanes D."/>
            <person name="Syed K."/>
            <person name="Tagua V.G."/>
            <person name="Talbot N.J."/>
            <person name="Thon M."/>
            <person name="De vries R.P."/>
            <person name="Wiebenga A."/>
            <person name="Yadav J.S."/>
            <person name="Braun E.L."/>
            <person name="Baker S."/>
            <person name="Garre V."/>
            <person name="Horwitz B."/>
            <person name="Torres-Martinez S."/>
            <person name="Idnurm A."/>
            <person name="Herrera-Estrella A."/>
            <person name="Gabaldon T."/>
            <person name="Grigoriev I.V."/>
        </authorList>
    </citation>
    <scope>NUCLEOTIDE SEQUENCE [LARGE SCALE GENOMIC DNA]</scope>
    <source>
        <strain evidence="4">NRRL 1555(-)</strain>
    </source>
</reference>
<evidence type="ECO:0000313" key="4">
    <source>
        <dbReference type="Proteomes" id="UP000077315"/>
    </source>
</evidence>
<dbReference type="VEuPathDB" id="FungiDB:PHYBLDRAFT_61643"/>
<feature type="compositionally biased region" description="Basic and acidic residues" evidence="2">
    <location>
        <begin position="436"/>
        <end position="456"/>
    </location>
</feature>
<accession>A0A162V7N9</accession>